<dbReference type="STRING" id="407036.SAMN05216243_1504"/>
<dbReference type="GO" id="GO:0005737">
    <property type="term" value="C:cytoplasm"/>
    <property type="evidence" value="ECO:0007669"/>
    <property type="project" value="TreeGrafter"/>
</dbReference>
<evidence type="ECO:0000313" key="4">
    <source>
        <dbReference type="EMBL" id="SDJ99821.1"/>
    </source>
</evidence>
<name>A0A1G8YAT3_9BACI</name>
<keyword evidence="5" id="KW-1185">Reference proteome</keyword>
<comment type="cofactor">
    <cofactor evidence="2">
        <name>a divalent metal cation</name>
        <dbReference type="ChEBI" id="CHEBI:60240"/>
    </cofactor>
</comment>
<dbReference type="InterPro" id="IPR024654">
    <property type="entry name" value="Calcineurin-like_PHP_lpxH"/>
</dbReference>
<protein>
    <recommendedName>
        <fullName evidence="2">Phosphoesterase</fullName>
        <ecNumber evidence="2">3.1.4.-</ecNumber>
    </recommendedName>
</protein>
<organism evidence="4 5">
    <name type="scientific">Sediminibacillus albus</name>
    <dbReference type="NCBI Taxonomy" id="407036"/>
    <lineage>
        <taxon>Bacteria</taxon>
        <taxon>Bacillati</taxon>
        <taxon>Bacillota</taxon>
        <taxon>Bacilli</taxon>
        <taxon>Bacillales</taxon>
        <taxon>Bacillaceae</taxon>
        <taxon>Sediminibacillus</taxon>
    </lineage>
</organism>
<reference evidence="4 5" key="1">
    <citation type="submission" date="2016-10" db="EMBL/GenBank/DDBJ databases">
        <authorList>
            <person name="de Groot N.N."/>
        </authorList>
    </citation>
    <scope>NUCLEOTIDE SEQUENCE [LARGE SCALE GENOMIC DNA]</scope>
    <source>
        <strain evidence="4 5">CGMCC 1.6502</strain>
    </source>
</reference>
<evidence type="ECO:0000259" key="3">
    <source>
        <dbReference type="Pfam" id="PF12850"/>
    </source>
</evidence>
<feature type="domain" description="Calcineurin-like phosphoesterase" evidence="3">
    <location>
        <begin position="1"/>
        <end position="198"/>
    </location>
</feature>
<dbReference type="SUPFAM" id="SSF56300">
    <property type="entry name" value="Metallo-dependent phosphatases"/>
    <property type="match status" value="1"/>
</dbReference>
<evidence type="ECO:0000256" key="1">
    <source>
        <dbReference type="ARBA" id="ARBA00008950"/>
    </source>
</evidence>
<dbReference type="PANTHER" id="PTHR42850">
    <property type="entry name" value="METALLOPHOSPHOESTERASE"/>
    <property type="match status" value="1"/>
</dbReference>
<keyword evidence="2" id="KW-0479">Metal-binding</keyword>
<dbReference type="NCBIfam" id="TIGR00040">
    <property type="entry name" value="yfcE"/>
    <property type="match status" value="1"/>
</dbReference>
<dbReference type="InterPro" id="IPR029052">
    <property type="entry name" value="Metallo-depent_PP-like"/>
</dbReference>
<dbReference type="Pfam" id="PF12850">
    <property type="entry name" value="Metallophos_2"/>
    <property type="match status" value="1"/>
</dbReference>
<comment type="similarity">
    <text evidence="1 2">Belongs to the metallophosphoesterase superfamily. YfcE family.</text>
</comment>
<dbReference type="AlphaFoldDB" id="A0A1G8YAT3"/>
<dbReference type="InterPro" id="IPR011152">
    <property type="entry name" value="Pesterase_MJ0912"/>
</dbReference>
<evidence type="ECO:0000313" key="5">
    <source>
        <dbReference type="Proteomes" id="UP000198694"/>
    </source>
</evidence>
<sequence length="244" mass="26934">MRIAFLSDIHGNAIALEAVIEDINRKNVDNIIVLGDIAYRGPEPKRSIELVRGLGTDVVKGNADEWVVRGIDKGEVPDHAHELMNEERDWTAAQLTQEDINYLANLPSVKQFEVEGVTFHAFHATPDSLFEVVPPSAEDDTLALKLMKATAADVYLYGHIHQSYIRTINGKTVINLGSVGLPFDGVTKASYAIVEADNGAVSMSIEKVAYDREKTIAKYHEVDYPNTDMMEKIIRTASSVQPPS</sequence>
<dbReference type="InterPro" id="IPR050126">
    <property type="entry name" value="Ap4A_hydrolase"/>
</dbReference>
<dbReference type="GO" id="GO:0046872">
    <property type="term" value="F:metal ion binding"/>
    <property type="evidence" value="ECO:0007669"/>
    <property type="project" value="UniProtKB-KW"/>
</dbReference>
<dbReference type="OrthoDB" id="9813918at2"/>
<accession>A0A1G8YAT3</accession>
<dbReference type="GO" id="GO:0016791">
    <property type="term" value="F:phosphatase activity"/>
    <property type="evidence" value="ECO:0007669"/>
    <property type="project" value="TreeGrafter"/>
</dbReference>
<dbReference type="InterPro" id="IPR000979">
    <property type="entry name" value="Phosphodiesterase_MJ0936/Vps29"/>
</dbReference>
<gene>
    <name evidence="4" type="ORF">SAMN05216243_1504</name>
</gene>
<dbReference type="PIRSF" id="PIRSF000883">
    <property type="entry name" value="Pesterase_MJ0912"/>
    <property type="match status" value="1"/>
</dbReference>
<dbReference type="Proteomes" id="UP000198694">
    <property type="component" value="Unassembled WGS sequence"/>
</dbReference>
<dbReference type="Gene3D" id="3.60.21.10">
    <property type="match status" value="1"/>
</dbReference>
<evidence type="ECO:0000256" key="2">
    <source>
        <dbReference type="RuleBase" id="RU362039"/>
    </source>
</evidence>
<dbReference type="EMBL" id="FNFL01000002">
    <property type="protein sequence ID" value="SDJ99821.1"/>
    <property type="molecule type" value="Genomic_DNA"/>
</dbReference>
<dbReference type="PANTHER" id="PTHR42850:SF2">
    <property type="entry name" value="BLL5683 PROTEIN"/>
    <property type="match status" value="1"/>
</dbReference>
<proteinExistence type="inferred from homology"/>
<dbReference type="EC" id="3.1.4.-" evidence="2"/>
<dbReference type="RefSeq" id="WP_093212656.1">
    <property type="nucleotide sequence ID" value="NZ_FNFL01000002.1"/>
</dbReference>